<accession>A0A372MDW7</accession>
<keyword evidence="1" id="KW-0808">Transferase</keyword>
<organism evidence="1 2">
    <name type="scientific">Sphaerochaeta halotolerans</name>
    <dbReference type="NCBI Taxonomy" id="2293840"/>
    <lineage>
        <taxon>Bacteria</taxon>
        <taxon>Pseudomonadati</taxon>
        <taxon>Spirochaetota</taxon>
        <taxon>Spirochaetia</taxon>
        <taxon>Spirochaetales</taxon>
        <taxon>Sphaerochaetaceae</taxon>
        <taxon>Sphaerochaeta</taxon>
    </lineage>
</organism>
<dbReference type="EMBL" id="QUWK01000026">
    <property type="protein sequence ID" value="RFU93653.1"/>
    <property type="molecule type" value="Genomic_DNA"/>
</dbReference>
<comment type="caution">
    <text evidence="1">The sequence shown here is derived from an EMBL/GenBank/DDBJ whole genome shotgun (WGS) entry which is preliminary data.</text>
</comment>
<dbReference type="RefSeq" id="WP_117331582.1">
    <property type="nucleotide sequence ID" value="NZ_QUWK01000026.1"/>
</dbReference>
<dbReference type="Gene3D" id="3.40.50.2000">
    <property type="entry name" value="Glycogen Phosphorylase B"/>
    <property type="match status" value="1"/>
</dbReference>
<dbReference type="GO" id="GO:0016740">
    <property type="term" value="F:transferase activity"/>
    <property type="evidence" value="ECO:0007669"/>
    <property type="project" value="UniProtKB-KW"/>
</dbReference>
<reference evidence="2" key="1">
    <citation type="submission" date="2018-08" db="EMBL/GenBank/DDBJ databases">
        <authorList>
            <person name="Grouzdev D.S."/>
            <person name="Krutkina M.S."/>
        </authorList>
    </citation>
    <scope>NUCLEOTIDE SEQUENCE [LARGE SCALE GENOMIC DNA]</scope>
    <source>
        <strain evidence="2">4-11</strain>
    </source>
</reference>
<dbReference type="Proteomes" id="UP000264002">
    <property type="component" value="Unassembled WGS sequence"/>
</dbReference>
<gene>
    <name evidence="1" type="ORF">DYP60_13705</name>
</gene>
<name>A0A372MDW7_9SPIR</name>
<dbReference type="SUPFAM" id="SSF53756">
    <property type="entry name" value="UDP-Glycosyltransferase/glycogen phosphorylase"/>
    <property type="match status" value="1"/>
</dbReference>
<evidence type="ECO:0000313" key="1">
    <source>
        <dbReference type="EMBL" id="RFU93653.1"/>
    </source>
</evidence>
<evidence type="ECO:0000313" key="2">
    <source>
        <dbReference type="Proteomes" id="UP000264002"/>
    </source>
</evidence>
<sequence length="377" mass="43805">MNTNLNITYIDFGPAYGQNSNSGIERKKLAQINELSKLGDVKRLTYSPKGKRGVFKEATRMLPFAPSMFFFKYCPEKLDGVDIVYYRKAYIDRYAIKLLREIKRRNPKCIILFEIPTYPYDKEKSGFLRYPLLLKDRWNRKKLHHYVDRIVLVAAIDPIVFNVSTITISNGIDFSRTALRIVSKEEDGKVHGIVVGNFEFWHGLDRLIKGLEKYYATKPERIFVLHIVGPTENAIKRDKGMEELVSKGYLIFHGPLPFDELEKVYDSVSLAFESFGLHRRTQGQINSSVKSREYGAKGLPIVSASKIDYIPENFPYFMKVDEDESYIDIKSVIQFHDKVYGEDYERVALRIREFANDHCSSESMMRPVLDYCYENSQ</sequence>
<reference evidence="1 2" key="2">
    <citation type="submission" date="2018-09" db="EMBL/GenBank/DDBJ databases">
        <title>Genome of Sphaerochaeta halotolerans strain 4-11.</title>
        <authorList>
            <person name="Nazina T.N."/>
            <person name="Sokolova D.S."/>
        </authorList>
    </citation>
    <scope>NUCLEOTIDE SEQUENCE [LARGE SCALE GENOMIC DNA]</scope>
    <source>
        <strain evidence="1 2">4-11</strain>
    </source>
</reference>
<protein>
    <submittedName>
        <fullName evidence="1">Glycosyltransferase family 1 protein</fullName>
    </submittedName>
</protein>
<keyword evidence="2" id="KW-1185">Reference proteome</keyword>
<dbReference type="AlphaFoldDB" id="A0A372MDW7"/>
<proteinExistence type="predicted"/>